<dbReference type="Proteomes" id="UP000572268">
    <property type="component" value="Unassembled WGS sequence"/>
</dbReference>
<proteinExistence type="predicted"/>
<feature type="coiled-coil region" evidence="1">
    <location>
        <begin position="144"/>
        <end position="192"/>
    </location>
</feature>
<keyword evidence="1" id="KW-0175">Coiled coil</keyword>
<protein>
    <submittedName>
        <fullName evidence="2">Uncharacterized protein</fullName>
    </submittedName>
</protein>
<comment type="caution">
    <text evidence="2">The sequence shown here is derived from an EMBL/GenBank/DDBJ whole genome shotgun (WGS) entry which is preliminary data.</text>
</comment>
<evidence type="ECO:0000313" key="2">
    <source>
        <dbReference type="EMBL" id="KAF4675223.1"/>
    </source>
</evidence>
<dbReference type="EMBL" id="JABANN010000018">
    <property type="protein sequence ID" value="KAF4675223.1"/>
    <property type="molecule type" value="Genomic_DNA"/>
</dbReference>
<feature type="coiled-coil region" evidence="1">
    <location>
        <begin position="357"/>
        <end position="401"/>
    </location>
</feature>
<name>A0A7J6MUJ5_PEROL</name>
<dbReference type="AlphaFoldDB" id="A0A7J6MUJ5"/>
<evidence type="ECO:0000256" key="1">
    <source>
        <dbReference type="SAM" id="Coils"/>
    </source>
</evidence>
<feature type="coiled-coil region" evidence="1">
    <location>
        <begin position="275"/>
        <end position="309"/>
    </location>
</feature>
<organism evidence="2 3">
    <name type="scientific">Perkinsus olseni</name>
    <name type="common">Perkinsus atlanticus</name>
    <dbReference type="NCBI Taxonomy" id="32597"/>
    <lineage>
        <taxon>Eukaryota</taxon>
        <taxon>Sar</taxon>
        <taxon>Alveolata</taxon>
        <taxon>Perkinsozoa</taxon>
        <taxon>Perkinsea</taxon>
        <taxon>Perkinsida</taxon>
        <taxon>Perkinsidae</taxon>
        <taxon>Perkinsus</taxon>
    </lineage>
</organism>
<sequence>MVVIEATQPFRTLGAIHIRKKRVLEKLAESGQAWRAGEDEESFLESLRPKNPKCFKCNMAMQCPMCNRDECSKCGGYMKCPKCAGLVKGSTVPALDSEVRGFVETKSAGTQYSERDFKKHKSKAQLRNALGTDQEGEAFGDDEKDEKDLRIDELQKQIDDLNEEIGRVEEERDKQEERAEVYREKYNEMRKDWDVEQKSRVKLEAKIGDFMGQLRYLSDVAGMYQGRLTQTRVWAMRTIEERYEKVWDMLLGYGRSESRAMERMVVAAWKSAVEVMKVERSLAESESRYEMAKREKDLVEAEQARLRDAIVSLEEVVSAARDRLKAAGYTVLDKVLNSQPGGKLCHFFGLWKMGHAASVAESKLNQAYELAVELKERQKEYELALKRVEDLTEELTKVKRKGALREMEARKLRPLANEVLSLKRQLVDVEEARVRELDERDGILIERKKELQELQQIMLNDVHAQALQSHILHLNDKIAYERLLRMRAAGAGLLKKSSPLLMCMKCQKLVVYRKEAKMMADESPRKQPHNSLLPPLKVGSRPCVSDGEDSLRQQRDFTQSGGGFDRVSRLPRSVLFAIALNIDAHKARQTKLMVAINTPPEMKRRTLLVIRILYSCSSARLWSPEELYTVELRGKDRRSYEFGRCAASNTQ</sequence>
<accession>A0A7J6MUJ5</accession>
<reference evidence="2 3" key="1">
    <citation type="submission" date="2020-04" db="EMBL/GenBank/DDBJ databases">
        <title>Perkinsus olseni comparative genomics.</title>
        <authorList>
            <person name="Bogema D.R."/>
        </authorList>
    </citation>
    <scope>NUCLEOTIDE SEQUENCE [LARGE SCALE GENOMIC DNA]</scope>
    <source>
        <strain evidence="2">ATCC PRA-31</strain>
    </source>
</reference>
<evidence type="ECO:0000313" key="3">
    <source>
        <dbReference type="Proteomes" id="UP000572268"/>
    </source>
</evidence>
<gene>
    <name evidence="2" type="ORF">FOL46_002489</name>
</gene>